<sequence length="204" mass="21086">MRTPLLSRDRLAVALIVVLLALVAGFGVTRLGGAPEPGAPPAAEPGGSGPEASMDELMPVSEREFQRALRAATEHARRMGTFDPSAGEAAYFDGLRSGADSGYARTLDVEGSAAFALHRRLAERAEPTEGAAQARVAPMVSAEAITVELVLSAEPAGGGSGRSGGEPLELGTYQVSLRRDGGAWLVMGVSDTQDIEAMRGEGLI</sequence>
<proteinExistence type="predicted"/>
<keyword evidence="3" id="KW-1185">Reference proteome</keyword>
<evidence type="ECO:0000313" key="2">
    <source>
        <dbReference type="EMBL" id="GAA4941850.1"/>
    </source>
</evidence>
<name>A0ABP9GJS2_9ACTN</name>
<dbReference type="RefSeq" id="WP_345556715.1">
    <property type="nucleotide sequence ID" value="NZ_BAABIK010000012.1"/>
</dbReference>
<dbReference type="Proteomes" id="UP001499993">
    <property type="component" value="Unassembled WGS sequence"/>
</dbReference>
<evidence type="ECO:0008006" key="4">
    <source>
        <dbReference type="Google" id="ProtNLM"/>
    </source>
</evidence>
<evidence type="ECO:0000256" key="1">
    <source>
        <dbReference type="SAM" id="MobiDB-lite"/>
    </source>
</evidence>
<dbReference type="EMBL" id="BAABIK010000012">
    <property type="protein sequence ID" value="GAA4941850.1"/>
    <property type="molecule type" value="Genomic_DNA"/>
</dbReference>
<reference evidence="3" key="1">
    <citation type="journal article" date="2019" name="Int. J. Syst. Evol. Microbiol.">
        <title>The Global Catalogue of Microorganisms (GCM) 10K type strain sequencing project: providing services to taxonomists for standard genome sequencing and annotation.</title>
        <authorList>
            <consortium name="The Broad Institute Genomics Platform"/>
            <consortium name="The Broad Institute Genome Sequencing Center for Infectious Disease"/>
            <person name="Wu L."/>
            <person name="Ma J."/>
        </authorList>
    </citation>
    <scope>NUCLEOTIDE SEQUENCE [LARGE SCALE GENOMIC DNA]</scope>
    <source>
        <strain evidence="3">JCM 18123</strain>
    </source>
</reference>
<evidence type="ECO:0000313" key="3">
    <source>
        <dbReference type="Proteomes" id="UP001499993"/>
    </source>
</evidence>
<feature type="region of interest" description="Disordered" evidence="1">
    <location>
        <begin position="34"/>
        <end position="54"/>
    </location>
</feature>
<comment type="caution">
    <text evidence="2">The sequence shown here is derived from an EMBL/GenBank/DDBJ whole genome shotgun (WGS) entry which is preliminary data.</text>
</comment>
<protein>
    <recommendedName>
        <fullName evidence="4">Mce-associated membrane protein</fullName>
    </recommendedName>
</protein>
<accession>A0ABP9GJS2</accession>
<organism evidence="2 3">
    <name type="scientific">Streptomonospora halophila</name>
    <dbReference type="NCBI Taxonomy" id="427369"/>
    <lineage>
        <taxon>Bacteria</taxon>
        <taxon>Bacillati</taxon>
        <taxon>Actinomycetota</taxon>
        <taxon>Actinomycetes</taxon>
        <taxon>Streptosporangiales</taxon>
        <taxon>Nocardiopsidaceae</taxon>
        <taxon>Streptomonospora</taxon>
    </lineage>
</organism>
<gene>
    <name evidence="2" type="ORF">GCM10023224_25060</name>
</gene>